<dbReference type="EMBL" id="VSRR010000003">
    <property type="protein sequence ID" value="MPC07577.1"/>
    <property type="molecule type" value="Genomic_DNA"/>
</dbReference>
<sequence length="140" mass="15666">MSSGLKEGGMNGKKEENYEESQQVDDEEEEENEEEEEEEEEKVSINQPSTQSEAQAQTQITAPLQDNLRRHGRGLGKVGMEWDGVRASIKPHRQLSESRTAAATAETKPGVDLRYEEAAAWVRTQIVLHFSALRVSLALI</sequence>
<organism evidence="2 3">
    <name type="scientific">Portunus trituberculatus</name>
    <name type="common">Swimming crab</name>
    <name type="synonym">Neptunus trituberculatus</name>
    <dbReference type="NCBI Taxonomy" id="210409"/>
    <lineage>
        <taxon>Eukaryota</taxon>
        <taxon>Metazoa</taxon>
        <taxon>Ecdysozoa</taxon>
        <taxon>Arthropoda</taxon>
        <taxon>Crustacea</taxon>
        <taxon>Multicrustacea</taxon>
        <taxon>Malacostraca</taxon>
        <taxon>Eumalacostraca</taxon>
        <taxon>Eucarida</taxon>
        <taxon>Decapoda</taxon>
        <taxon>Pleocyemata</taxon>
        <taxon>Brachyura</taxon>
        <taxon>Eubrachyura</taxon>
        <taxon>Portunoidea</taxon>
        <taxon>Portunidae</taxon>
        <taxon>Portuninae</taxon>
        <taxon>Portunus</taxon>
    </lineage>
</organism>
<feature type="compositionally biased region" description="Gly residues" evidence="1">
    <location>
        <begin position="1"/>
        <end position="11"/>
    </location>
</feature>
<evidence type="ECO:0000313" key="3">
    <source>
        <dbReference type="Proteomes" id="UP000324222"/>
    </source>
</evidence>
<proteinExistence type="predicted"/>
<dbReference type="Proteomes" id="UP000324222">
    <property type="component" value="Unassembled WGS sequence"/>
</dbReference>
<protein>
    <submittedName>
        <fullName evidence="2">Uncharacterized protein</fullName>
    </submittedName>
</protein>
<evidence type="ECO:0000313" key="2">
    <source>
        <dbReference type="EMBL" id="MPC07577.1"/>
    </source>
</evidence>
<feature type="region of interest" description="Disordered" evidence="1">
    <location>
        <begin position="1"/>
        <end position="79"/>
    </location>
</feature>
<dbReference type="AlphaFoldDB" id="A0A5B7CDV3"/>
<comment type="caution">
    <text evidence="2">The sequence shown here is derived from an EMBL/GenBank/DDBJ whole genome shotgun (WGS) entry which is preliminary data.</text>
</comment>
<keyword evidence="3" id="KW-1185">Reference proteome</keyword>
<feature type="compositionally biased region" description="Acidic residues" evidence="1">
    <location>
        <begin position="17"/>
        <end position="41"/>
    </location>
</feature>
<evidence type="ECO:0000256" key="1">
    <source>
        <dbReference type="SAM" id="MobiDB-lite"/>
    </source>
</evidence>
<reference evidence="2 3" key="1">
    <citation type="submission" date="2019-05" db="EMBL/GenBank/DDBJ databases">
        <title>Another draft genome of Portunus trituberculatus and its Hox gene families provides insights of decapod evolution.</title>
        <authorList>
            <person name="Jeong J.-H."/>
            <person name="Song I."/>
            <person name="Kim S."/>
            <person name="Choi T."/>
            <person name="Kim D."/>
            <person name="Ryu S."/>
            <person name="Kim W."/>
        </authorList>
    </citation>
    <scope>NUCLEOTIDE SEQUENCE [LARGE SCALE GENOMIC DNA]</scope>
    <source>
        <tissue evidence="2">Muscle</tissue>
    </source>
</reference>
<feature type="compositionally biased region" description="Polar residues" evidence="1">
    <location>
        <begin position="44"/>
        <end position="64"/>
    </location>
</feature>
<name>A0A5B7CDV3_PORTR</name>
<gene>
    <name evidence="2" type="ORF">E2C01_000141</name>
</gene>
<accession>A0A5B7CDV3</accession>